<sequence length="489" mass="54452">MEILNFRLRKLSCIVLIILVGSILSACSQSQVGKVIVDNEPKEDRQKDYIEEVPTQTVTNEKSVDLAPLYDQVRNLKGQEALDFFESLKSKGLSDSDILEFFINLPFSDANKEITDIYKNEKFETYMSTYPTGKPFGNYKWTNGDGTKIKGAFSELDLKLPFSNYVALKSGPVGDSNKKYRIGVAIHGFDQPWNVSLADAAQWEAERHPNVEVDVKDAQWDNDRMADIIDSFVLQKVDGILTWPMVESETTIAPVKRAIEAGIPVVSVDRMTGLEETTSRVTGNFPANGAQCGMYLIWKLAKEGSLNANVVLLRKPSGSTADANRTGHFLKVLSYFPDIHILKSYHDDDNTAEALANMQLALNEYPSIDVVFGTGDHEAIAAYDASKNANRLNSRKDAKKMMFLSIDDSKKAITSVKDGLFEVNTPYTPLISDIGMRTLLNIITKNGSMPHDIITPNIPMVTKDGDTIFGLKTQTPDQWYEYTFGAPIK</sequence>
<accession>A0AAE5H2A9</accession>
<dbReference type="EMBL" id="JABTDW010000001">
    <property type="protein sequence ID" value="NSB13210.1"/>
    <property type="molecule type" value="Genomic_DNA"/>
</dbReference>
<keyword evidence="3" id="KW-0732">Signal</keyword>
<protein>
    <submittedName>
        <fullName evidence="5">Ribose transport system substrate-binding protein</fullName>
    </submittedName>
</protein>
<reference evidence="5" key="1">
    <citation type="submission" date="2020-06" db="EMBL/GenBank/DDBJ databases">
        <title>Genomic insights into acetone-butanol-ethanol (ABE) fermentation by sequencing solventogenic clostridia strains.</title>
        <authorList>
            <person name="Brown S."/>
        </authorList>
    </citation>
    <scope>NUCLEOTIDE SEQUENCE</scope>
    <source>
        <strain evidence="5">DJ123</strain>
    </source>
</reference>
<evidence type="ECO:0000313" key="6">
    <source>
        <dbReference type="Proteomes" id="UP000822184"/>
    </source>
</evidence>
<proteinExistence type="inferred from homology"/>
<dbReference type="Gene3D" id="3.40.50.2300">
    <property type="match status" value="2"/>
</dbReference>
<dbReference type="PROSITE" id="PS51257">
    <property type="entry name" value="PROKAR_LIPOPROTEIN"/>
    <property type="match status" value="1"/>
</dbReference>
<dbReference type="InterPro" id="IPR028082">
    <property type="entry name" value="Peripla_BP_I"/>
</dbReference>
<dbReference type="Proteomes" id="UP000822184">
    <property type="component" value="Unassembled WGS sequence"/>
</dbReference>
<feature type="domain" description="Periplasmic binding protein" evidence="4">
    <location>
        <begin position="182"/>
        <end position="422"/>
    </location>
</feature>
<comment type="caution">
    <text evidence="5">The sequence shown here is derived from an EMBL/GenBank/DDBJ whole genome shotgun (WGS) entry which is preliminary data.</text>
</comment>
<dbReference type="RefSeq" id="WP_077854646.1">
    <property type="nucleotide sequence ID" value="NZ_JABTDW010000001.1"/>
</dbReference>
<dbReference type="GO" id="GO:0030313">
    <property type="term" value="C:cell envelope"/>
    <property type="evidence" value="ECO:0007669"/>
    <property type="project" value="UniProtKB-SubCell"/>
</dbReference>
<dbReference type="CDD" id="cd01536">
    <property type="entry name" value="PBP1_ABC_sugar_binding-like"/>
    <property type="match status" value="1"/>
</dbReference>
<dbReference type="PANTHER" id="PTHR46847:SF1">
    <property type="entry name" value="D-ALLOSE-BINDING PERIPLASMIC PROTEIN-RELATED"/>
    <property type="match status" value="1"/>
</dbReference>
<evidence type="ECO:0000256" key="2">
    <source>
        <dbReference type="ARBA" id="ARBA00007639"/>
    </source>
</evidence>
<dbReference type="GO" id="GO:0030246">
    <property type="term" value="F:carbohydrate binding"/>
    <property type="evidence" value="ECO:0007669"/>
    <property type="project" value="UniProtKB-ARBA"/>
</dbReference>
<dbReference type="Pfam" id="PF13407">
    <property type="entry name" value="Peripla_BP_4"/>
    <property type="match status" value="1"/>
</dbReference>
<comment type="subcellular location">
    <subcellularLocation>
        <location evidence="1">Cell envelope</location>
    </subcellularLocation>
</comment>
<dbReference type="SUPFAM" id="SSF53822">
    <property type="entry name" value="Periplasmic binding protein-like I"/>
    <property type="match status" value="1"/>
</dbReference>
<gene>
    <name evidence="5" type="ORF">BCD95_001469</name>
</gene>
<dbReference type="InterPro" id="IPR025997">
    <property type="entry name" value="SBP_2_dom"/>
</dbReference>
<evidence type="ECO:0000256" key="3">
    <source>
        <dbReference type="ARBA" id="ARBA00022729"/>
    </source>
</evidence>
<comment type="similarity">
    <text evidence="2">Belongs to the bacterial solute-binding protein 2 family.</text>
</comment>
<evidence type="ECO:0000259" key="4">
    <source>
        <dbReference type="Pfam" id="PF13407"/>
    </source>
</evidence>
<evidence type="ECO:0000313" key="5">
    <source>
        <dbReference type="EMBL" id="NSB13210.1"/>
    </source>
</evidence>
<dbReference type="PANTHER" id="PTHR46847">
    <property type="entry name" value="D-ALLOSE-BINDING PERIPLASMIC PROTEIN-RELATED"/>
    <property type="match status" value="1"/>
</dbReference>
<evidence type="ECO:0000256" key="1">
    <source>
        <dbReference type="ARBA" id="ARBA00004196"/>
    </source>
</evidence>
<dbReference type="AlphaFoldDB" id="A0AAE5H2A9"/>
<name>A0AAE5H2A9_CLOBE</name>
<organism evidence="5 6">
    <name type="scientific">Clostridium beijerinckii</name>
    <name type="common">Clostridium MP</name>
    <dbReference type="NCBI Taxonomy" id="1520"/>
    <lineage>
        <taxon>Bacteria</taxon>
        <taxon>Bacillati</taxon>
        <taxon>Bacillota</taxon>
        <taxon>Clostridia</taxon>
        <taxon>Eubacteriales</taxon>
        <taxon>Clostridiaceae</taxon>
        <taxon>Clostridium</taxon>
    </lineage>
</organism>